<feature type="signal peptide" evidence="1">
    <location>
        <begin position="1"/>
        <end position="24"/>
    </location>
</feature>
<gene>
    <name evidence="3" type="ORF">MUY27_11415</name>
</gene>
<dbReference type="AlphaFoldDB" id="A0A9X2BDG7"/>
<feature type="domain" description="DUF4397" evidence="2">
    <location>
        <begin position="36"/>
        <end position="148"/>
    </location>
</feature>
<dbReference type="Proteomes" id="UP001139450">
    <property type="component" value="Unassembled WGS sequence"/>
</dbReference>
<dbReference type="PROSITE" id="PS51257">
    <property type="entry name" value="PROKAR_LIPOPROTEIN"/>
    <property type="match status" value="1"/>
</dbReference>
<comment type="caution">
    <text evidence="3">The sequence shown here is derived from an EMBL/GenBank/DDBJ whole genome shotgun (WGS) entry which is preliminary data.</text>
</comment>
<dbReference type="EMBL" id="JALJEJ010000004">
    <property type="protein sequence ID" value="MCJ8210318.1"/>
    <property type="molecule type" value="Genomic_DNA"/>
</dbReference>
<proteinExistence type="predicted"/>
<evidence type="ECO:0000259" key="2">
    <source>
        <dbReference type="Pfam" id="PF14344"/>
    </source>
</evidence>
<accession>A0A9X2BDG7</accession>
<evidence type="ECO:0000313" key="3">
    <source>
        <dbReference type="EMBL" id="MCJ8210318.1"/>
    </source>
</evidence>
<reference evidence="3" key="1">
    <citation type="submission" date="2022-04" db="EMBL/GenBank/DDBJ databases">
        <title>Mucilaginibacter sp. RS28 isolated from freshwater.</title>
        <authorList>
            <person name="Ko S.-R."/>
        </authorList>
    </citation>
    <scope>NUCLEOTIDE SEQUENCE</scope>
    <source>
        <strain evidence="3">RS28</strain>
    </source>
</reference>
<feature type="chain" id="PRO_5040916070" evidence="1">
    <location>
        <begin position="25"/>
        <end position="225"/>
    </location>
</feature>
<protein>
    <submittedName>
        <fullName evidence="3">DUF4397 domain-containing protein</fullName>
    </submittedName>
</protein>
<keyword evidence="4" id="KW-1185">Reference proteome</keyword>
<dbReference type="InterPro" id="IPR025510">
    <property type="entry name" value="DUF4397"/>
</dbReference>
<keyword evidence="1" id="KW-0732">Signal</keyword>
<evidence type="ECO:0000313" key="4">
    <source>
        <dbReference type="Proteomes" id="UP001139450"/>
    </source>
</evidence>
<evidence type="ECO:0000256" key="1">
    <source>
        <dbReference type="SAM" id="SignalP"/>
    </source>
</evidence>
<name>A0A9X2BDG7_9SPHI</name>
<dbReference type="Pfam" id="PF14344">
    <property type="entry name" value="DUF4397"/>
    <property type="match status" value="1"/>
</dbReference>
<sequence>MKNRYSISCLLLCFAVIFSCKKQYDVPPNSDATSTYLNVVNGTTDTLNFYLNGTRQNNTTDIYPGGSTGYLTVPAGQNDYQVKRRLQSQVYFTKNLNLIDSTNYSVFIGGGSADQTFLVKDSLTKVSATDSATVRFVHTSANAPALDVVVSGSKGFSNYAFKSASPFKHFVSGLTTVKVYLAGTQTLKASQQFTLNNGSIYTLYIKGVPDGTGRSALTINLFTNQ</sequence>
<organism evidence="3 4">
    <name type="scientific">Mucilaginibacter straminoryzae</name>
    <dbReference type="NCBI Taxonomy" id="2932774"/>
    <lineage>
        <taxon>Bacteria</taxon>
        <taxon>Pseudomonadati</taxon>
        <taxon>Bacteroidota</taxon>
        <taxon>Sphingobacteriia</taxon>
        <taxon>Sphingobacteriales</taxon>
        <taxon>Sphingobacteriaceae</taxon>
        <taxon>Mucilaginibacter</taxon>
    </lineage>
</organism>
<dbReference type="RefSeq" id="WP_245130154.1">
    <property type="nucleotide sequence ID" value="NZ_JALJEJ010000004.1"/>
</dbReference>